<reference evidence="3" key="2">
    <citation type="journal article" date="2021" name="PeerJ">
        <title>Extensive microbial diversity within the chicken gut microbiome revealed by metagenomics and culture.</title>
        <authorList>
            <person name="Gilroy R."/>
            <person name="Ravi A."/>
            <person name="Getino M."/>
            <person name="Pursley I."/>
            <person name="Horton D.L."/>
            <person name="Alikhan N.F."/>
            <person name="Baker D."/>
            <person name="Gharbi K."/>
            <person name="Hall N."/>
            <person name="Watson M."/>
            <person name="Adriaenssens E.M."/>
            <person name="Foster-Nyarko E."/>
            <person name="Jarju S."/>
            <person name="Secka A."/>
            <person name="Antonio M."/>
            <person name="Oren A."/>
            <person name="Chaudhuri R.R."/>
            <person name="La Ragione R."/>
            <person name="Hildebrand F."/>
            <person name="Pallen M.J."/>
        </authorList>
    </citation>
    <scope>NUCLEOTIDE SEQUENCE</scope>
    <source>
        <strain evidence="3">ChiSjej5B23-6657</strain>
    </source>
</reference>
<evidence type="ECO:0000313" key="4">
    <source>
        <dbReference type="Proteomes" id="UP000823912"/>
    </source>
</evidence>
<comment type="caution">
    <text evidence="3">The sequence shown here is derived from an EMBL/GenBank/DDBJ whole genome shotgun (WGS) entry which is preliminary data.</text>
</comment>
<keyword evidence="1 2" id="KW-0732">Signal</keyword>
<dbReference type="SUPFAM" id="SSF53850">
    <property type="entry name" value="Periplasmic binding protein-like II"/>
    <property type="match status" value="1"/>
</dbReference>
<protein>
    <submittedName>
        <fullName evidence="3">Extracellular solute-binding protein</fullName>
    </submittedName>
</protein>
<dbReference type="AlphaFoldDB" id="A0A9D1JBC3"/>
<organism evidence="3 4">
    <name type="scientific">Candidatus Pullilachnospira gallistercoris</name>
    <dbReference type="NCBI Taxonomy" id="2840911"/>
    <lineage>
        <taxon>Bacteria</taxon>
        <taxon>Bacillati</taxon>
        <taxon>Bacillota</taxon>
        <taxon>Clostridia</taxon>
        <taxon>Lachnospirales</taxon>
        <taxon>Lachnospiraceae</taxon>
        <taxon>Lachnospiraceae incertae sedis</taxon>
        <taxon>Candidatus Pullilachnospira</taxon>
    </lineage>
</organism>
<gene>
    <name evidence="3" type="ORF">IAA55_09910</name>
</gene>
<reference evidence="3" key="1">
    <citation type="submission" date="2020-10" db="EMBL/GenBank/DDBJ databases">
        <authorList>
            <person name="Gilroy R."/>
        </authorList>
    </citation>
    <scope>NUCLEOTIDE SEQUENCE</scope>
    <source>
        <strain evidence="3">ChiSjej5B23-6657</strain>
    </source>
</reference>
<sequence>MRRKQMKRRLCVLLTLSLLCSCLAAGCGSTESSDEIVLRVANWEEYIDEGDWDEEERIDLENGASILGEHSMVDDFEEWYYETYGKRVRVEYSTFGTNEDLYNQMTLGDTFDLVCPSEYMIMKLMREGEVLPFSEDFYREDLEENYYARGVSPYIRERLENLEIDGESLADYAAGYMWGVIGYVYNPEYISRQEAEDWNLLRNSDYYKRVTTKDSIRDSYFAAAGMLYQDEMLSEEFMAREDYAEALDRMMNDTSPETVDKIEKLLTQVKDNAYSFETDSGKADLVTGKVVANLQWSGDGVYSMQQAEEDGVQLEFAVPASCTNLWFDGWCMLKDGIGEDQEKQQAAEAFVNFLSRPDNAVRNMYYIGYTSVISGGEDDTIFDYADWCYGAELSEDELPEEDDAAAAGDVTDEEMTTAAMEDAGLVEYPLGYFFGADAEDPAYTILAEESMAAGQLYAQYPTEDVLDRSVVMACFDDEANERINRMWINVRCFGLW</sequence>
<accession>A0A9D1JBC3</accession>
<dbReference type="PROSITE" id="PS51257">
    <property type="entry name" value="PROKAR_LIPOPROTEIN"/>
    <property type="match status" value="1"/>
</dbReference>
<dbReference type="Proteomes" id="UP000823912">
    <property type="component" value="Unassembled WGS sequence"/>
</dbReference>
<dbReference type="InterPro" id="IPR006059">
    <property type="entry name" value="SBP"/>
</dbReference>
<proteinExistence type="predicted"/>
<dbReference type="Pfam" id="PF13416">
    <property type="entry name" value="SBP_bac_8"/>
    <property type="match status" value="1"/>
</dbReference>
<dbReference type="EMBL" id="DVHM01000170">
    <property type="protein sequence ID" value="HIR71581.1"/>
    <property type="molecule type" value="Genomic_DNA"/>
</dbReference>
<dbReference type="PANTHER" id="PTHR30222">
    <property type="entry name" value="SPERMIDINE/PUTRESCINE-BINDING PERIPLASMIC PROTEIN"/>
    <property type="match status" value="1"/>
</dbReference>
<feature type="chain" id="PRO_5038757070" evidence="2">
    <location>
        <begin position="25"/>
        <end position="496"/>
    </location>
</feature>
<feature type="signal peptide" evidence="2">
    <location>
        <begin position="1"/>
        <end position="24"/>
    </location>
</feature>
<evidence type="ECO:0000256" key="2">
    <source>
        <dbReference type="SAM" id="SignalP"/>
    </source>
</evidence>
<evidence type="ECO:0000256" key="1">
    <source>
        <dbReference type="ARBA" id="ARBA00022729"/>
    </source>
</evidence>
<name>A0A9D1JBC3_9FIRM</name>
<dbReference type="PANTHER" id="PTHR30222:SF17">
    <property type="entry name" value="SPERMIDINE_PUTRESCINE-BINDING PERIPLASMIC PROTEIN"/>
    <property type="match status" value="1"/>
</dbReference>
<dbReference type="Gene3D" id="3.40.190.10">
    <property type="entry name" value="Periplasmic binding protein-like II"/>
    <property type="match status" value="2"/>
</dbReference>
<evidence type="ECO:0000313" key="3">
    <source>
        <dbReference type="EMBL" id="HIR71581.1"/>
    </source>
</evidence>